<protein>
    <submittedName>
        <fullName evidence="1">Uncharacterized protein</fullName>
    </submittedName>
</protein>
<organism evidence="1">
    <name type="scientific">viral metagenome</name>
    <dbReference type="NCBI Taxonomy" id="1070528"/>
    <lineage>
        <taxon>unclassified sequences</taxon>
        <taxon>metagenomes</taxon>
        <taxon>organismal metagenomes</taxon>
    </lineage>
</organism>
<evidence type="ECO:0000313" key="1">
    <source>
        <dbReference type="EMBL" id="QHT95587.1"/>
    </source>
</evidence>
<dbReference type="EMBL" id="MN740242">
    <property type="protein sequence ID" value="QHT95587.1"/>
    <property type="molecule type" value="Genomic_DNA"/>
</dbReference>
<dbReference type="InterPro" id="IPR012295">
    <property type="entry name" value="TBP_dom_sf"/>
</dbReference>
<accession>A0A6C0IUT5</accession>
<reference evidence="1" key="1">
    <citation type="journal article" date="2020" name="Nature">
        <title>Giant virus diversity and host interactions through global metagenomics.</title>
        <authorList>
            <person name="Schulz F."/>
            <person name="Roux S."/>
            <person name="Paez-Espino D."/>
            <person name="Jungbluth S."/>
            <person name="Walsh D.A."/>
            <person name="Denef V.J."/>
            <person name="McMahon K.D."/>
            <person name="Konstantinidis K.T."/>
            <person name="Eloe-Fadrosh E.A."/>
            <person name="Kyrpides N.C."/>
            <person name="Woyke T."/>
        </authorList>
    </citation>
    <scope>NUCLEOTIDE SEQUENCE</scope>
    <source>
        <strain evidence="1">GVMAG-M-3300024261-8</strain>
    </source>
</reference>
<sequence length="400" mass="46425">MGVDEEWQMFLKDEDVSFVETLPMNNNVDINDMTVSNDEEVPICDDLSISTKTKVLYLNAPIAIEDIFWSIKVIPYWLPGEGVLKKQIKIISHSKEEYEQYQNKLKDIPYYIENILKQVDNPNSKKIKFKDERKLTIGISKKDIMNARGKVKNAFYNCFALIVRFHYKDEFKEIHVKVFNTGKMEIPGVLNNDVLNIIKTKILAILQPQTATKLCYIDMDKDDNVLINSNFNCGYYIHREKLHAIMKSNKYNIETAFDPCSYPGVKCKFYFNKEVGFDTTNQTGVISKEDRTMKLSELSGSEKYTEVSFMVFRTGSCLIVGNCTEKILNFVYDFIKQLLHDEYANIRVLNADTNTKVKTKKIRKKIVQMTKGYMNNILANNTVLQEYDLTDIVRPRLVTK</sequence>
<name>A0A6C0IUT5_9ZZZZ</name>
<proteinExistence type="predicted"/>
<dbReference type="Gene3D" id="3.30.310.10">
    <property type="entry name" value="TATA-Binding Protein"/>
    <property type="match status" value="1"/>
</dbReference>
<dbReference type="AlphaFoldDB" id="A0A6C0IUT5"/>